<dbReference type="EMBL" id="CP010777">
    <property type="protein sequence ID" value="AKQ45699.1"/>
    <property type="molecule type" value="Genomic_DNA"/>
</dbReference>
<accession>A0A0H4VPQ3</accession>
<dbReference type="PATRIC" id="fig|1379910.4.peg.1874"/>
<evidence type="ECO:0000313" key="1">
    <source>
        <dbReference type="EMBL" id="AKQ45699.1"/>
    </source>
</evidence>
<organism evidence="1 2">
    <name type="scientific">Rufibacter radiotolerans</name>
    <dbReference type="NCBI Taxonomy" id="1379910"/>
    <lineage>
        <taxon>Bacteria</taxon>
        <taxon>Pseudomonadati</taxon>
        <taxon>Bacteroidota</taxon>
        <taxon>Cytophagia</taxon>
        <taxon>Cytophagales</taxon>
        <taxon>Hymenobacteraceae</taxon>
        <taxon>Rufibacter</taxon>
    </lineage>
</organism>
<protein>
    <submittedName>
        <fullName evidence="1">Uncharacterized protein</fullName>
    </submittedName>
</protein>
<gene>
    <name evidence="1" type="ORF">TH63_08620</name>
</gene>
<dbReference type="KEGG" id="ruf:TH63_08620"/>
<reference evidence="1 2" key="1">
    <citation type="submission" date="2015-01" db="EMBL/GenBank/DDBJ databases">
        <title>Rufibacter sp./DG31D/ whole genome sequencing.</title>
        <authorList>
            <person name="Kim M.K."/>
            <person name="Srinivasan S."/>
            <person name="Lee J.-J."/>
        </authorList>
    </citation>
    <scope>NUCLEOTIDE SEQUENCE [LARGE SCALE GENOMIC DNA]</scope>
    <source>
        <strain evidence="1 2">DG31D</strain>
    </source>
</reference>
<dbReference type="STRING" id="1379910.TH63_08620"/>
<evidence type="ECO:0000313" key="2">
    <source>
        <dbReference type="Proteomes" id="UP000036458"/>
    </source>
</evidence>
<dbReference type="AlphaFoldDB" id="A0A0H4VPQ3"/>
<name>A0A0H4VPQ3_9BACT</name>
<dbReference type="Proteomes" id="UP000036458">
    <property type="component" value="Chromosome"/>
</dbReference>
<sequence length="170" mass="19446">MGLTACYNEPDFESTPNLIFRGLEQHTLRTPTNITYDSLILVVRFQDGDGDLGLSETEYPEDIKGQFAPNQPYFHNIFVNVYKKVNGKFLQLQVNGVPYTLPGRFPRVSIDGRQEPLEGDIRYSLDRIYEDRNSPIKRGDTLRFDAKIVDRALHESLTVTSSEVIVFSKQ</sequence>
<proteinExistence type="predicted"/>
<keyword evidence="2" id="KW-1185">Reference proteome</keyword>